<evidence type="ECO:0000256" key="7">
    <source>
        <dbReference type="ARBA" id="ARBA00023136"/>
    </source>
</evidence>
<evidence type="ECO:0000256" key="3">
    <source>
        <dbReference type="ARBA" id="ARBA00022448"/>
    </source>
</evidence>
<keyword evidence="5" id="KW-0653">Protein transport</keyword>
<comment type="subcellular location">
    <subcellularLocation>
        <location evidence="1">Mitochondrion outer membrane</location>
    </subcellularLocation>
</comment>
<keyword evidence="8" id="KW-0812">Transmembrane</keyword>
<comment type="caution">
    <text evidence="11">The sequence shown here is derived from an EMBL/GenBank/DDBJ whole genome shotgun (WGS) entry which is preliminary data.</text>
</comment>
<dbReference type="InterPro" id="IPR050931">
    <property type="entry name" value="Mito_Protein_Transport_Metaxin"/>
</dbReference>
<dbReference type="CDD" id="cd03078">
    <property type="entry name" value="GST_N_Metaxin1_like"/>
    <property type="match status" value="1"/>
</dbReference>
<evidence type="ECO:0000259" key="9">
    <source>
        <dbReference type="Pfam" id="PF10568"/>
    </source>
</evidence>
<gene>
    <name evidence="11" type="ORF">IWZ03DRAFT_378437</name>
</gene>
<dbReference type="InterPro" id="IPR019564">
    <property type="entry name" value="Sam37/metaxin_N"/>
</dbReference>
<evidence type="ECO:0000256" key="6">
    <source>
        <dbReference type="ARBA" id="ARBA00023128"/>
    </source>
</evidence>
<comment type="similarity">
    <text evidence="2">Belongs to the metaxin family.</text>
</comment>
<dbReference type="SUPFAM" id="SSF47616">
    <property type="entry name" value="GST C-terminal domain-like"/>
    <property type="match status" value="1"/>
</dbReference>
<organism evidence="11 12">
    <name type="scientific">Phyllosticta citriasiana</name>
    <dbReference type="NCBI Taxonomy" id="595635"/>
    <lineage>
        <taxon>Eukaryota</taxon>
        <taxon>Fungi</taxon>
        <taxon>Dikarya</taxon>
        <taxon>Ascomycota</taxon>
        <taxon>Pezizomycotina</taxon>
        <taxon>Dothideomycetes</taxon>
        <taxon>Dothideomycetes incertae sedis</taxon>
        <taxon>Botryosphaeriales</taxon>
        <taxon>Phyllostictaceae</taxon>
        <taxon>Phyllosticta</taxon>
    </lineage>
</organism>
<keyword evidence="6" id="KW-0496">Mitochondrion</keyword>
<evidence type="ECO:0000256" key="4">
    <source>
        <dbReference type="ARBA" id="ARBA00022787"/>
    </source>
</evidence>
<evidence type="ECO:0000313" key="11">
    <source>
        <dbReference type="EMBL" id="KAK7516568.1"/>
    </source>
</evidence>
<dbReference type="InterPro" id="IPR036282">
    <property type="entry name" value="Glutathione-S-Trfase_C_sf"/>
</dbReference>
<keyword evidence="4" id="KW-1000">Mitochondrion outer membrane</keyword>
<proteinExistence type="inferred from homology"/>
<evidence type="ECO:0000256" key="2">
    <source>
        <dbReference type="ARBA" id="ARBA00009170"/>
    </source>
</evidence>
<keyword evidence="7 8" id="KW-0472">Membrane</keyword>
<evidence type="ECO:0000256" key="5">
    <source>
        <dbReference type="ARBA" id="ARBA00022927"/>
    </source>
</evidence>
<evidence type="ECO:0000259" key="10">
    <source>
        <dbReference type="Pfam" id="PF17171"/>
    </source>
</evidence>
<keyword evidence="12" id="KW-1185">Reference proteome</keyword>
<dbReference type="CDD" id="cd03193">
    <property type="entry name" value="GST_C_Metaxin"/>
    <property type="match status" value="1"/>
</dbReference>
<keyword evidence="3" id="KW-0813">Transport</keyword>
<dbReference type="Proteomes" id="UP001363622">
    <property type="component" value="Unassembled WGS sequence"/>
</dbReference>
<dbReference type="InterPro" id="IPR033468">
    <property type="entry name" value="Metaxin_GST"/>
</dbReference>
<dbReference type="Pfam" id="PF10568">
    <property type="entry name" value="Tom37"/>
    <property type="match status" value="1"/>
</dbReference>
<keyword evidence="8" id="KW-1133">Transmembrane helix</keyword>
<evidence type="ECO:0000256" key="1">
    <source>
        <dbReference type="ARBA" id="ARBA00004294"/>
    </source>
</evidence>
<sequence length="491" mass="54246">MVLELHVWGPGFGLPSVDPECIATIAYAQQTLRDGAWAVVAAHDVSLSPNKAFPALRNGPTWISGFHAIVQYLQKHSAIERNLDEELSERRRANIIAYTSFLRANALPLVDLNLYVSSANYYSATSPAFTALLPAHLNYTVPGARREAARLRTQHLGLDDLDLDSFADNEGVVEDSFSAAKRNAGIQDQGPAPYRNSLIFGKGRGLKGFLRQPEYASRFKLAAAANDCLAPLDALLEEKEFLLKTDHPTTLDCLAFGYLALMLYPDMPSPWLSDHIRTRYLHLEEYINRMRSLTVGAENPKPSDFMALNDLRRSPELITQGRRELGLLLPWAPSAPVTATGAISNIVQNIAAMIPGLNRYILPSPVIPPPGKKLYAPPEPLIHGFSTFLASVAAGILGAAYYVQSHPNPHDKIFRNEEAYERSMNRFAGLGNAEGFLSALGTHYSQEMEWQRQTEQQIQRERAQTEPIVEAGLTYNRVEGRVGEKGEPGTS</sequence>
<feature type="domain" description="Metaxin glutathione S-transferase" evidence="10">
    <location>
        <begin position="225"/>
        <end position="290"/>
    </location>
</feature>
<name>A0ABR1KKE9_9PEZI</name>
<feature type="transmembrane region" description="Helical" evidence="8">
    <location>
        <begin position="381"/>
        <end position="403"/>
    </location>
</feature>
<reference evidence="11 12" key="1">
    <citation type="submission" date="2024-04" db="EMBL/GenBank/DDBJ databases">
        <title>Phyllosticta paracitricarpa is synonymous to the EU quarantine fungus P. citricarpa based on phylogenomic analyses.</title>
        <authorList>
            <consortium name="Lawrence Berkeley National Laboratory"/>
            <person name="Van Ingen-Buijs V.A."/>
            <person name="Van Westerhoven A.C."/>
            <person name="Haridas S."/>
            <person name="Skiadas P."/>
            <person name="Martin F."/>
            <person name="Groenewald J.Z."/>
            <person name="Crous P.W."/>
            <person name="Seidl M.F."/>
        </authorList>
    </citation>
    <scope>NUCLEOTIDE SEQUENCE [LARGE SCALE GENOMIC DNA]</scope>
    <source>
        <strain evidence="11 12">CBS 123371</strain>
    </source>
</reference>
<protein>
    <submittedName>
        <fullName evidence="11">Tom37 C-terminal domain-containing protein</fullName>
    </submittedName>
</protein>
<feature type="domain" description="Mitochondrial outer membrane transport complex Sam37/metaxin N-terminal" evidence="9">
    <location>
        <begin position="21"/>
        <end position="146"/>
    </location>
</feature>
<evidence type="ECO:0000256" key="8">
    <source>
        <dbReference type="SAM" id="Phobius"/>
    </source>
</evidence>
<accession>A0ABR1KKE9</accession>
<evidence type="ECO:0000313" key="12">
    <source>
        <dbReference type="Proteomes" id="UP001363622"/>
    </source>
</evidence>
<dbReference type="EMBL" id="JBBPHU010000006">
    <property type="protein sequence ID" value="KAK7516568.1"/>
    <property type="molecule type" value="Genomic_DNA"/>
</dbReference>
<dbReference type="PANTHER" id="PTHR12289:SF41">
    <property type="entry name" value="FAILED AXON CONNECTIONS-RELATED"/>
    <property type="match status" value="1"/>
</dbReference>
<dbReference type="PANTHER" id="PTHR12289">
    <property type="entry name" value="METAXIN RELATED"/>
    <property type="match status" value="1"/>
</dbReference>
<dbReference type="Pfam" id="PF17171">
    <property type="entry name" value="GST_C_6"/>
    <property type="match status" value="1"/>
</dbReference>